<dbReference type="Pfam" id="PF00194">
    <property type="entry name" value="Carb_anhydrase"/>
    <property type="match status" value="1"/>
</dbReference>
<dbReference type="Gene3D" id="3.10.200.10">
    <property type="entry name" value="Alpha carbonic anhydrase"/>
    <property type="match status" value="1"/>
</dbReference>
<feature type="domain" description="Alpha-carbonic anhydrase" evidence="1">
    <location>
        <begin position="1"/>
        <end position="77"/>
    </location>
</feature>
<name>A0A0N4VMV1_ENTVE</name>
<organism evidence="4">
    <name type="scientific">Enterobius vermicularis</name>
    <name type="common">Human pinworm</name>
    <dbReference type="NCBI Taxonomy" id="51028"/>
    <lineage>
        <taxon>Eukaryota</taxon>
        <taxon>Metazoa</taxon>
        <taxon>Ecdysozoa</taxon>
        <taxon>Nematoda</taxon>
        <taxon>Chromadorea</taxon>
        <taxon>Rhabditida</taxon>
        <taxon>Spirurina</taxon>
        <taxon>Oxyuridomorpha</taxon>
        <taxon>Oxyuroidea</taxon>
        <taxon>Oxyuridae</taxon>
        <taxon>Enterobius</taxon>
    </lineage>
</organism>
<dbReference type="SUPFAM" id="SSF51069">
    <property type="entry name" value="Carbonic anhydrase"/>
    <property type="match status" value="1"/>
</dbReference>
<evidence type="ECO:0000313" key="2">
    <source>
        <dbReference type="EMBL" id="VDD96746.1"/>
    </source>
</evidence>
<evidence type="ECO:0000313" key="4">
    <source>
        <dbReference type="WBParaSite" id="EVEC_0001228301-mRNA-1"/>
    </source>
</evidence>
<keyword evidence="3" id="KW-1185">Reference proteome</keyword>
<dbReference type="WBParaSite" id="EVEC_0001228301-mRNA-1">
    <property type="protein sequence ID" value="EVEC_0001228301-mRNA-1"/>
    <property type="gene ID" value="EVEC_0001228301"/>
</dbReference>
<evidence type="ECO:0000313" key="3">
    <source>
        <dbReference type="Proteomes" id="UP000274131"/>
    </source>
</evidence>
<reference evidence="4" key="1">
    <citation type="submission" date="2017-02" db="UniProtKB">
        <authorList>
            <consortium name="WormBaseParasite"/>
        </authorList>
    </citation>
    <scope>IDENTIFICATION</scope>
</reference>
<sequence length="77" mass="8869">MVIQNGPHNWPNADGLLQSPIDINQDIVKNAPECEPMKFVNYHRVFDGEIVNNGHSRTNRGQVLRDRFIDYDHLKLG</sequence>
<dbReference type="EMBL" id="UXUI01012174">
    <property type="protein sequence ID" value="VDD96746.1"/>
    <property type="molecule type" value="Genomic_DNA"/>
</dbReference>
<dbReference type="InterPro" id="IPR036398">
    <property type="entry name" value="CA_dom_sf"/>
</dbReference>
<gene>
    <name evidence="2" type="ORF">EVEC_LOCUS11497</name>
</gene>
<dbReference type="AlphaFoldDB" id="A0A0N4VMV1"/>
<dbReference type="PROSITE" id="PS51144">
    <property type="entry name" value="ALPHA_CA_2"/>
    <property type="match status" value="1"/>
</dbReference>
<proteinExistence type="predicted"/>
<dbReference type="Proteomes" id="UP000274131">
    <property type="component" value="Unassembled WGS sequence"/>
</dbReference>
<evidence type="ECO:0000259" key="1">
    <source>
        <dbReference type="PROSITE" id="PS51144"/>
    </source>
</evidence>
<accession>A0A0N4VMV1</accession>
<reference evidence="2 3" key="2">
    <citation type="submission" date="2018-10" db="EMBL/GenBank/DDBJ databases">
        <authorList>
            <consortium name="Pathogen Informatics"/>
        </authorList>
    </citation>
    <scope>NUCLEOTIDE SEQUENCE [LARGE SCALE GENOMIC DNA]</scope>
</reference>
<dbReference type="InterPro" id="IPR001148">
    <property type="entry name" value="CA_dom"/>
</dbReference>
<protein>
    <submittedName>
        <fullName evidence="4">Alpha-carbonic anhydrase domain-containing protein</fullName>
    </submittedName>
</protein>